<evidence type="ECO:0000313" key="8">
    <source>
        <dbReference type="EMBL" id="TCT23931.1"/>
    </source>
</evidence>
<comment type="caution">
    <text evidence="8">The sequence shown here is derived from an EMBL/GenBank/DDBJ whole genome shotgun (WGS) entry which is preliminary data.</text>
</comment>
<sequence>MFAIDRHAWANRWRDRHPGERLLLAGGGLLILSLLPVFTTAPLILLVMTIATVAGAGIPVRDLLAFMAIPVGFLLTGAPFLAVSLDLNDGIRLAFSPAGAMTALEVTLRSLAALSCLALLALTTPVVELVALLRRLGVPSAIVEIMLLIYRLIFLFMEQAITGQHAQAARQGYSTFGRSLRSLGQLVATLLQRALQRARRLETGLAARGFEGELRVLSPVHALSWPRLLRIGVLLGAVSLLALRLDRWLG</sequence>
<gene>
    <name evidence="8" type="ORF">EDC35_101245</name>
</gene>
<evidence type="ECO:0000256" key="7">
    <source>
        <dbReference type="SAM" id="Phobius"/>
    </source>
</evidence>
<evidence type="ECO:0000256" key="1">
    <source>
        <dbReference type="ARBA" id="ARBA00004651"/>
    </source>
</evidence>
<evidence type="ECO:0000256" key="5">
    <source>
        <dbReference type="ARBA" id="ARBA00022989"/>
    </source>
</evidence>
<evidence type="ECO:0000256" key="2">
    <source>
        <dbReference type="ARBA" id="ARBA00008564"/>
    </source>
</evidence>
<keyword evidence="5 7" id="KW-1133">Transmembrane helix</keyword>
<dbReference type="Pfam" id="PF02361">
    <property type="entry name" value="CbiQ"/>
    <property type="match status" value="1"/>
</dbReference>
<dbReference type="InterPro" id="IPR003339">
    <property type="entry name" value="ABC/ECF_trnsptr_transmembrane"/>
</dbReference>
<dbReference type="AlphaFoldDB" id="A0A4R3N6E3"/>
<organism evidence="8 9">
    <name type="scientific">Thiobaca trueperi</name>
    <dbReference type="NCBI Taxonomy" id="127458"/>
    <lineage>
        <taxon>Bacteria</taxon>
        <taxon>Pseudomonadati</taxon>
        <taxon>Pseudomonadota</taxon>
        <taxon>Gammaproteobacteria</taxon>
        <taxon>Chromatiales</taxon>
        <taxon>Chromatiaceae</taxon>
        <taxon>Thiobaca</taxon>
    </lineage>
</organism>
<keyword evidence="4 7" id="KW-0812">Transmembrane</keyword>
<dbReference type="GO" id="GO:0043190">
    <property type="term" value="C:ATP-binding cassette (ABC) transporter complex"/>
    <property type="evidence" value="ECO:0007669"/>
    <property type="project" value="InterPro"/>
</dbReference>
<dbReference type="GO" id="GO:0006824">
    <property type="term" value="P:cobalt ion transport"/>
    <property type="evidence" value="ECO:0007669"/>
    <property type="project" value="InterPro"/>
</dbReference>
<dbReference type="InterPro" id="IPR052770">
    <property type="entry name" value="Cobalt_transport_CbiQ"/>
</dbReference>
<comment type="similarity">
    <text evidence="2">Belongs to the CbiQ family.</text>
</comment>
<dbReference type="EMBL" id="SMAO01000001">
    <property type="protein sequence ID" value="TCT23931.1"/>
    <property type="molecule type" value="Genomic_DNA"/>
</dbReference>
<evidence type="ECO:0000256" key="3">
    <source>
        <dbReference type="ARBA" id="ARBA00022475"/>
    </source>
</evidence>
<keyword evidence="9" id="KW-1185">Reference proteome</keyword>
<evidence type="ECO:0000256" key="4">
    <source>
        <dbReference type="ARBA" id="ARBA00022692"/>
    </source>
</evidence>
<feature type="transmembrane region" description="Helical" evidence="7">
    <location>
        <begin position="22"/>
        <end position="51"/>
    </location>
</feature>
<evidence type="ECO:0000313" key="9">
    <source>
        <dbReference type="Proteomes" id="UP000295717"/>
    </source>
</evidence>
<keyword evidence="6 7" id="KW-0472">Membrane</keyword>
<comment type="subcellular location">
    <subcellularLocation>
        <location evidence="1">Cell membrane</location>
        <topology evidence="1">Multi-pass membrane protein</topology>
    </subcellularLocation>
</comment>
<dbReference type="NCBIfam" id="TIGR02454">
    <property type="entry name" value="ECF_T_CbiQ"/>
    <property type="match status" value="1"/>
</dbReference>
<dbReference type="CDD" id="cd16914">
    <property type="entry name" value="EcfT"/>
    <property type="match status" value="1"/>
</dbReference>
<feature type="transmembrane region" description="Helical" evidence="7">
    <location>
        <begin position="106"/>
        <end position="124"/>
    </location>
</feature>
<dbReference type="RefSeq" id="WP_132975016.1">
    <property type="nucleotide sequence ID" value="NZ_SMAO01000001.1"/>
</dbReference>
<keyword evidence="3" id="KW-1003">Cell membrane</keyword>
<dbReference type="PANTHER" id="PTHR43723">
    <property type="entry name" value="COBALT TRANSPORT PROTEIN CBIQ"/>
    <property type="match status" value="1"/>
</dbReference>
<evidence type="ECO:0000256" key="6">
    <source>
        <dbReference type="ARBA" id="ARBA00023136"/>
    </source>
</evidence>
<dbReference type="OrthoDB" id="9815246at2"/>
<name>A0A4R3N6E3_9GAMM</name>
<reference evidence="8 9" key="1">
    <citation type="submission" date="2019-03" db="EMBL/GenBank/DDBJ databases">
        <title>Genomic Encyclopedia of Type Strains, Phase IV (KMG-IV): sequencing the most valuable type-strain genomes for metagenomic binning, comparative biology and taxonomic classification.</title>
        <authorList>
            <person name="Goeker M."/>
        </authorList>
    </citation>
    <scope>NUCLEOTIDE SEQUENCE [LARGE SCALE GENOMIC DNA]</scope>
    <source>
        <strain evidence="8 9">DSM 13587</strain>
    </source>
</reference>
<dbReference type="Proteomes" id="UP000295717">
    <property type="component" value="Unassembled WGS sequence"/>
</dbReference>
<protein>
    <submittedName>
        <fullName evidence="8">Cobalt/nickel transport system permease protein</fullName>
    </submittedName>
</protein>
<dbReference type="PANTHER" id="PTHR43723:SF1">
    <property type="entry name" value="COBALT TRANSPORT PROTEIN CBIQ"/>
    <property type="match status" value="1"/>
</dbReference>
<feature type="transmembrane region" description="Helical" evidence="7">
    <location>
        <begin position="136"/>
        <end position="157"/>
    </location>
</feature>
<accession>A0A4R3N6E3</accession>
<proteinExistence type="inferred from homology"/>
<dbReference type="InterPro" id="IPR012809">
    <property type="entry name" value="ECF_CbiQ"/>
</dbReference>
<feature type="transmembrane region" description="Helical" evidence="7">
    <location>
        <begin position="63"/>
        <end position="85"/>
    </location>
</feature>